<dbReference type="GO" id="GO:0071555">
    <property type="term" value="P:cell wall organization"/>
    <property type="evidence" value="ECO:0007669"/>
    <property type="project" value="InterPro"/>
</dbReference>
<keyword evidence="7 14" id="KW-0812">Transmembrane</keyword>
<sequence length="425" mass="48177">MLAMLNPLIVNIAIIFSMVFIWNMISPINNKALLIKHKLFYGLVSSIAALLCMYNPLDTFGETVFDLRTIPLLLVTLYGGGLAGFICTVSVAAARLFIGGEYAWVGVIITFAAFLTSFGFSFTFKRTTNKWGLITYIGLIFGLLYIMIINVYVRNLPMYFYPIYYFSFYITYFLVFFLFERLIRINLQLEETVYLEKLSVVGKMAAAIAHEIRNPLTTVRGLIQHMEADTEDKKLKQFSPLLLEELDRTNKIITDYLKLVKPSEMTYEKVDLNRVVNDTVELIKPIGSYHNVKIELREEDTFTVEADEQQLKQCIINLVNNGIEAIEQGKEEGVQQQEGLVSIIVDRGNEKSFAAISIVDNGRGMTEEEIEKIGLPFYTTKTKGTGLGTMITNRLVRNMGGKVQYESEFGRGTIARILLPAVKKQ</sequence>
<dbReference type="EMBL" id="SWLG01000004">
    <property type="protein sequence ID" value="TLS38077.1"/>
    <property type="molecule type" value="Genomic_DNA"/>
</dbReference>
<comment type="catalytic activity">
    <reaction evidence="1">
        <text>ATP + protein L-histidine = ADP + protein N-phospho-L-histidine.</text>
        <dbReference type="EC" id="2.7.13.3"/>
    </reaction>
</comment>
<dbReference type="PANTHER" id="PTHR43065:SF46">
    <property type="entry name" value="C4-DICARBOXYLATE TRANSPORT SENSOR PROTEIN DCTB"/>
    <property type="match status" value="1"/>
</dbReference>
<dbReference type="InterPro" id="IPR036097">
    <property type="entry name" value="HisK_dim/P_sf"/>
</dbReference>
<feature type="transmembrane region" description="Helical" evidence="14">
    <location>
        <begin position="102"/>
        <end position="124"/>
    </location>
</feature>
<evidence type="ECO:0000256" key="2">
    <source>
        <dbReference type="ARBA" id="ARBA00004651"/>
    </source>
</evidence>
<protein>
    <recommendedName>
        <fullName evidence="3">histidine kinase</fullName>
        <ecNumber evidence="3">2.7.13.3</ecNumber>
    </recommendedName>
</protein>
<dbReference type="PRINTS" id="PR00344">
    <property type="entry name" value="BCTRLSENSOR"/>
</dbReference>
<evidence type="ECO:0000313" key="17">
    <source>
        <dbReference type="Proteomes" id="UP000308230"/>
    </source>
</evidence>
<dbReference type="Pfam" id="PF00512">
    <property type="entry name" value="HisKA"/>
    <property type="match status" value="1"/>
</dbReference>
<dbReference type="SUPFAM" id="SSF47384">
    <property type="entry name" value="Homodimeric domain of signal transducing histidine kinase"/>
    <property type="match status" value="1"/>
</dbReference>
<keyword evidence="13 14" id="KW-0472">Membrane</keyword>
<accession>A0A5R9F3A2</accession>
<evidence type="ECO:0000256" key="11">
    <source>
        <dbReference type="ARBA" id="ARBA00022989"/>
    </source>
</evidence>
<evidence type="ECO:0000256" key="1">
    <source>
        <dbReference type="ARBA" id="ARBA00000085"/>
    </source>
</evidence>
<evidence type="ECO:0000256" key="6">
    <source>
        <dbReference type="ARBA" id="ARBA00022679"/>
    </source>
</evidence>
<feature type="domain" description="Histidine kinase" evidence="15">
    <location>
        <begin position="207"/>
        <end position="423"/>
    </location>
</feature>
<keyword evidence="6" id="KW-0808">Transferase</keyword>
<dbReference type="Pfam" id="PF07694">
    <property type="entry name" value="5TM-5TMR_LYT"/>
    <property type="match status" value="1"/>
</dbReference>
<dbReference type="InterPro" id="IPR011620">
    <property type="entry name" value="Sig_transdc_His_kinase_LytS_TM"/>
</dbReference>
<dbReference type="InterPro" id="IPR004358">
    <property type="entry name" value="Sig_transdc_His_kin-like_C"/>
</dbReference>
<keyword evidence="4" id="KW-1003">Cell membrane</keyword>
<evidence type="ECO:0000256" key="9">
    <source>
        <dbReference type="ARBA" id="ARBA00022777"/>
    </source>
</evidence>
<dbReference type="InterPro" id="IPR036890">
    <property type="entry name" value="HATPase_C_sf"/>
</dbReference>
<evidence type="ECO:0000256" key="10">
    <source>
        <dbReference type="ARBA" id="ARBA00022840"/>
    </source>
</evidence>
<evidence type="ECO:0000256" key="3">
    <source>
        <dbReference type="ARBA" id="ARBA00012438"/>
    </source>
</evidence>
<dbReference type="GO" id="GO:0000155">
    <property type="term" value="F:phosphorelay sensor kinase activity"/>
    <property type="evidence" value="ECO:0007669"/>
    <property type="project" value="InterPro"/>
</dbReference>
<dbReference type="CDD" id="cd00075">
    <property type="entry name" value="HATPase"/>
    <property type="match status" value="1"/>
</dbReference>
<dbReference type="InterPro" id="IPR003661">
    <property type="entry name" value="HisK_dim/P_dom"/>
</dbReference>
<dbReference type="Pfam" id="PF02518">
    <property type="entry name" value="HATPase_c"/>
    <property type="match status" value="1"/>
</dbReference>
<dbReference type="EC" id="2.7.13.3" evidence="3"/>
<evidence type="ECO:0000256" key="14">
    <source>
        <dbReference type="SAM" id="Phobius"/>
    </source>
</evidence>
<dbReference type="InterPro" id="IPR003594">
    <property type="entry name" value="HATPase_dom"/>
</dbReference>
<dbReference type="SMART" id="SM00388">
    <property type="entry name" value="HisKA"/>
    <property type="match status" value="1"/>
</dbReference>
<dbReference type="PROSITE" id="PS50109">
    <property type="entry name" value="HIS_KIN"/>
    <property type="match status" value="1"/>
</dbReference>
<proteinExistence type="predicted"/>
<feature type="transmembrane region" description="Helical" evidence="14">
    <location>
        <begin position="39"/>
        <end position="57"/>
    </location>
</feature>
<keyword evidence="10" id="KW-0067">ATP-binding</keyword>
<organism evidence="16 17">
    <name type="scientific">Exobacillus caeni</name>
    <dbReference type="NCBI Taxonomy" id="2574798"/>
    <lineage>
        <taxon>Bacteria</taxon>
        <taxon>Bacillati</taxon>
        <taxon>Bacillota</taxon>
        <taxon>Bacilli</taxon>
        <taxon>Bacillales</taxon>
        <taxon>Guptibacillaceae</taxon>
        <taxon>Exobacillus</taxon>
    </lineage>
</organism>
<keyword evidence="12" id="KW-0902">Two-component regulatory system</keyword>
<evidence type="ECO:0000259" key="15">
    <source>
        <dbReference type="PROSITE" id="PS50109"/>
    </source>
</evidence>
<feature type="transmembrane region" description="Helical" evidence="14">
    <location>
        <begin position="7"/>
        <end position="27"/>
    </location>
</feature>
<evidence type="ECO:0000313" key="16">
    <source>
        <dbReference type="EMBL" id="TLS38077.1"/>
    </source>
</evidence>
<dbReference type="SUPFAM" id="SSF55874">
    <property type="entry name" value="ATPase domain of HSP90 chaperone/DNA topoisomerase II/histidine kinase"/>
    <property type="match status" value="1"/>
</dbReference>
<dbReference type="GO" id="GO:0005524">
    <property type="term" value="F:ATP binding"/>
    <property type="evidence" value="ECO:0007669"/>
    <property type="project" value="UniProtKB-KW"/>
</dbReference>
<gene>
    <name evidence="16" type="ORF">FCL54_05905</name>
</gene>
<dbReference type="RefSeq" id="WP_138124185.1">
    <property type="nucleotide sequence ID" value="NZ_SWLG01000004.1"/>
</dbReference>
<feature type="transmembrane region" description="Helical" evidence="14">
    <location>
        <begin position="69"/>
        <end position="96"/>
    </location>
</feature>
<evidence type="ECO:0000256" key="12">
    <source>
        <dbReference type="ARBA" id="ARBA00023012"/>
    </source>
</evidence>
<dbReference type="Gene3D" id="1.10.287.130">
    <property type="match status" value="1"/>
</dbReference>
<evidence type="ECO:0000256" key="8">
    <source>
        <dbReference type="ARBA" id="ARBA00022741"/>
    </source>
</evidence>
<name>A0A5R9F3A2_9BACL</name>
<reference evidence="16 17" key="1">
    <citation type="submission" date="2019-04" db="EMBL/GenBank/DDBJ databases">
        <title>Bacillus caeni sp. nov., a bacterium isolated from mangrove sediment.</title>
        <authorList>
            <person name="Huang H."/>
            <person name="Mo K."/>
            <person name="Hu Y."/>
        </authorList>
    </citation>
    <scope>NUCLEOTIDE SEQUENCE [LARGE SCALE GENOMIC DNA]</scope>
    <source>
        <strain evidence="16 17">HB172195</strain>
    </source>
</reference>
<keyword evidence="5" id="KW-0597">Phosphoprotein</keyword>
<evidence type="ECO:0000256" key="5">
    <source>
        <dbReference type="ARBA" id="ARBA00022553"/>
    </source>
</evidence>
<dbReference type="PANTHER" id="PTHR43065">
    <property type="entry name" value="SENSOR HISTIDINE KINASE"/>
    <property type="match status" value="1"/>
</dbReference>
<dbReference type="Gene3D" id="3.30.565.10">
    <property type="entry name" value="Histidine kinase-like ATPase, C-terminal domain"/>
    <property type="match status" value="1"/>
</dbReference>
<dbReference type="SMART" id="SM00387">
    <property type="entry name" value="HATPase_c"/>
    <property type="match status" value="1"/>
</dbReference>
<dbReference type="InterPro" id="IPR005467">
    <property type="entry name" value="His_kinase_dom"/>
</dbReference>
<keyword evidence="17" id="KW-1185">Reference proteome</keyword>
<dbReference type="GO" id="GO:0005886">
    <property type="term" value="C:plasma membrane"/>
    <property type="evidence" value="ECO:0007669"/>
    <property type="project" value="UniProtKB-SubCell"/>
</dbReference>
<feature type="transmembrane region" description="Helical" evidence="14">
    <location>
        <begin position="159"/>
        <end position="179"/>
    </location>
</feature>
<keyword evidence="11 14" id="KW-1133">Transmembrane helix</keyword>
<dbReference type="AlphaFoldDB" id="A0A5R9F3A2"/>
<dbReference type="CDD" id="cd00082">
    <property type="entry name" value="HisKA"/>
    <property type="match status" value="1"/>
</dbReference>
<evidence type="ECO:0000256" key="7">
    <source>
        <dbReference type="ARBA" id="ARBA00022692"/>
    </source>
</evidence>
<dbReference type="OrthoDB" id="9815750at2"/>
<comment type="caution">
    <text evidence="16">The sequence shown here is derived from an EMBL/GenBank/DDBJ whole genome shotgun (WGS) entry which is preliminary data.</text>
</comment>
<keyword evidence="9 16" id="KW-0418">Kinase</keyword>
<comment type="subcellular location">
    <subcellularLocation>
        <location evidence="2">Cell membrane</location>
        <topology evidence="2">Multi-pass membrane protein</topology>
    </subcellularLocation>
</comment>
<dbReference type="Proteomes" id="UP000308230">
    <property type="component" value="Unassembled WGS sequence"/>
</dbReference>
<keyword evidence="8" id="KW-0547">Nucleotide-binding</keyword>
<evidence type="ECO:0000256" key="4">
    <source>
        <dbReference type="ARBA" id="ARBA00022475"/>
    </source>
</evidence>
<evidence type="ECO:0000256" key="13">
    <source>
        <dbReference type="ARBA" id="ARBA00023136"/>
    </source>
</evidence>
<feature type="transmembrane region" description="Helical" evidence="14">
    <location>
        <begin position="131"/>
        <end position="153"/>
    </location>
</feature>